<proteinExistence type="predicted"/>
<accession>A0A803T9E9</accession>
<evidence type="ECO:0000313" key="2">
    <source>
        <dbReference type="Ensembl" id="ENSACAP00000031839.1"/>
    </source>
</evidence>
<reference evidence="2 3" key="1">
    <citation type="submission" date="2009-12" db="EMBL/GenBank/DDBJ databases">
        <title>The Genome Sequence of Anolis carolinensis (Green Anole Lizard).</title>
        <authorList>
            <consortium name="The Genome Sequencing Platform"/>
            <person name="Di Palma F."/>
            <person name="Alfoldi J."/>
            <person name="Heiman D."/>
            <person name="Young S."/>
            <person name="Grabherr M."/>
            <person name="Johnson J."/>
            <person name="Lander E.S."/>
            <person name="Lindblad-Toh K."/>
        </authorList>
    </citation>
    <scope>NUCLEOTIDE SEQUENCE [LARGE SCALE GENOMIC DNA]</scope>
    <source>
        <strain evidence="2 3">JBL SC #1</strain>
    </source>
</reference>
<reference evidence="2" key="2">
    <citation type="submission" date="2025-08" db="UniProtKB">
        <authorList>
            <consortium name="Ensembl"/>
        </authorList>
    </citation>
    <scope>IDENTIFICATION</scope>
</reference>
<sequence>MASWLGGLGAGLGQSLVGQVGGSLSTLTGQISSFTKDMLLEGAAEEEAGERKGRGRGPQWEKQGPLRVGRSFLMCCGPHPTCIVCSFKQFLPCA</sequence>
<dbReference type="GeneTree" id="ENSGT01040000243186"/>
<dbReference type="InParanoid" id="A0A803T9E9"/>
<evidence type="ECO:0000256" key="1">
    <source>
        <dbReference type="SAM" id="MobiDB-lite"/>
    </source>
</evidence>
<dbReference type="Ensembl" id="ENSACAT00000054750.1">
    <property type="protein sequence ID" value="ENSACAP00000031839.1"/>
    <property type="gene ID" value="ENSACAG00000040440.1"/>
</dbReference>
<evidence type="ECO:0000313" key="3">
    <source>
        <dbReference type="Proteomes" id="UP000001646"/>
    </source>
</evidence>
<organism evidence="2 3">
    <name type="scientific">Anolis carolinensis</name>
    <name type="common">Green anole</name>
    <name type="synonym">American chameleon</name>
    <dbReference type="NCBI Taxonomy" id="28377"/>
    <lineage>
        <taxon>Eukaryota</taxon>
        <taxon>Metazoa</taxon>
        <taxon>Chordata</taxon>
        <taxon>Craniata</taxon>
        <taxon>Vertebrata</taxon>
        <taxon>Euteleostomi</taxon>
        <taxon>Lepidosauria</taxon>
        <taxon>Squamata</taxon>
        <taxon>Bifurcata</taxon>
        <taxon>Unidentata</taxon>
        <taxon>Episquamata</taxon>
        <taxon>Toxicofera</taxon>
        <taxon>Iguania</taxon>
        <taxon>Dactyloidae</taxon>
        <taxon>Anolis</taxon>
    </lineage>
</organism>
<keyword evidence="3" id="KW-1185">Reference proteome</keyword>
<dbReference type="Proteomes" id="UP000001646">
    <property type="component" value="Chromosome 1"/>
</dbReference>
<name>A0A803T9E9_ANOCA</name>
<dbReference type="AlphaFoldDB" id="A0A803T9E9"/>
<protein>
    <submittedName>
        <fullName evidence="2">Uncharacterized protein</fullName>
    </submittedName>
</protein>
<feature type="region of interest" description="Disordered" evidence="1">
    <location>
        <begin position="42"/>
        <end position="63"/>
    </location>
</feature>
<reference evidence="2" key="3">
    <citation type="submission" date="2025-09" db="UniProtKB">
        <authorList>
            <consortium name="Ensembl"/>
        </authorList>
    </citation>
    <scope>IDENTIFICATION</scope>
</reference>